<feature type="transmembrane region" description="Helical" evidence="1">
    <location>
        <begin position="100"/>
        <end position="121"/>
    </location>
</feature>
<keyword evidence="1" id="KW-0472">Membrane</keyword>
<feature type="transmembrane region" description="Helical" evidence="1">
    <location>
        <begin position="141"/>
        <end position="160"/>
    </location>
</feature>
<dbReference type="Proteomes" id="UP001500368">
    <property type="component" value="Unassembled WGS sequence"/>
</dbReference>
<sequence>MTNSPLMRAAYALTGLSDPSMGDEREQAVILRAYAFAMVLAMLLGFATSILFAVFGLGLWSVAPLMIVGIPSWATIWFAAREGVDLVALLDRAGKKRMTLVWAGTIGYLLLWCGALAFHILTGNPLISVDFDFGGDPGSETLIGGVIGGTVGLLAAVIALKLKSRTTQRRLAAEDAD</sequence>
<protein>
    <recommendedName>
        <fullName evidence="4">DUF2975 domain-containing protein</fullName>
    </recommendedName>
</protein>
<keyword evidence="1" id="KW-0812">Transmembrane</keyword>
<organism evidence="2 3">
    <name type="scientific">Nesterenkonia rhizosphaerae</name>
    <dbReference type="NCBI Taxonomy" id="1348272"/>
    <lineage>
        <taxon>Bacteria</taxon>
        <taxon>Bacillati</taxon>
        <taxon>Actinomycetota</taxon>
        <taxon>Actinomycetes</taxon>
        <taxon>Micrococcales</taxon>
        <taxon>Micrococcaceae</taxon>
        <taxon>Nesterenkonia</taxon>
    </lineage>
</organism>
<dbReference type="EMBL" id="BAABLW010000007">
    <property type="protein sequence ID" value="GAA4926436.1"/>
    <property type="molecule type" value="Genomic_DNA"/>
</dbReference>
<evidence type="ECO:0000313" key="2">
    <source>
        <dbReference type="EMBL" id="GAA4926436.1"/>
    </source>
</evidence>
<evidence type="ECO:0008006" key="4">
    <source>
        <dbReference type="Google" id="ProtNLM"/>
    </source>
</evidence>
<keyword evidence="3" id="KW-1185">Reference proteome</keyword>
<dbReference type="RefSeq" id="WP_345478382.1">
    <property type="nucleotide sequence ID" value="NZ_BAABLW010000007.1"/>
</dbReference>
<accession>A0ABP9G302</accession>
<reference evidence="3" key="1">
    <citation type="journal article" date="2019" name="Int. J. Syst. Evol. Microbiol.">
        <title>The Global Catalogue of Microorganisms (GCM) 10K type strain sequencing project: providing services to taxonomists for standard genome sequencing and annotation.</title>
        <authorList>
            <consortium name="The Broad Institute Genomics Platform"/>
            <consortium name="The Broad Institute Genome Sequencing Center for Infectious Disease"/>
            <person name="Wu L."/>
            <person name="Ma J."/>
        </authorList>
    </citation>
    <scope>NUCLEOTIDE SEQUENCE [LARGE SCALE GENOMIC DNA]</scope>
    <source>
        <strain evidence="3">JCM 19129</strain>
    </source>
</reference>
<name>A0ABP9G302_9MICC</name>
<feature type="transmembrane region" description="Helical" evidence="1">
    <location>
        <begin position="33"/>
        <end position="55"/>
    </location>
</feature>
<evidence type="ECO:0000313" key="3">
    <source>
        <dbReference type="Proteomes" id="UP001500368"/>
    </source>
</evidence>
<feature type="transmembrane region" description="Helical" evidence="1">
    <location>
        <begin position="61"/>
        <end position="80"/>
    </location>
</feature>
<keyword evidence="1" id="KW-1133">Transmembrane helix</keyword>
<proteinExistence type="predicted"/>
<evidence type="ECO:0000256" key="1">
    <source>
        <dbReference type="SAM" id="Phobius"/>
    </source>
</evidence>
<gene>
    <name evidence="2" type="ORF">GCM10025790_25460</name>
</gene>
<comment type="caution">
    <text evidence="2">The sequence shown here is derived from an EMBL/GenBank/DDBJ whole genome shotgun (WGS) entry which is preliminary data.</text>
</comment>